<keyword evidence="3" id="KW-1003">Cell membrane</keyword>
<dbReference type="InterPro" id="IPR005115">
    <property type="entry name" value="Gly_transporter"/>
</dbReference>
<evidence type="ECO:0000256" key="4">
    <source>
        <dbReference type="ARBA" id="ARBA00022692"/>
    </source>
</evidence>
<sequence>MRPALAPHLPIVFDLLGVLTASSAGALTGVRKNLDLVGVVVLAAVTGLGGGVIRDLMIGAVPVAMLTDWRYLTAAALAAGLVLLGQHPRVLGRDLRVFESLRGRVPLGTAYLVADSATLGCFAVSGTAKALDYGLALVPAALMGVVTAVGGGVVRDVLVNEVPTVLRRELYAVPALVGSLVVAATDRYDPAATPIAFLAAALTMGLRMVSVRRDWHARLPQA</sequence>
<feature type="transmembrane region" description="Helical" evidence="7">
    <location>
        <begin position="6"/>
        <end position="27"/>
    </location>
</feature>
<keyword evidence="5 7" id="KW-1133">Transmembrane helix</keyword>
<evidence type="ECO:0000256" key="1">
    <source>
        <dbReference type="ARBA" id="ARBA00004651"/>
    </source>
</evidence>
<reference evidence="9" key="1">
    <citation type="submission" date="2021-04" db="EMBL/GenBank/DDBJ databases">
        <title>Genome based classification of Actinospica acidithermotolerans sp. nov., an actinobacterium isolated from an Indonesian hot spring.</title>
        <authorList>
            <person name="Kusuma A.B."/>
            <person name="Putra K.E."/>
            <person name="Nafisah S."/>
            <person name="Loh J."/>
            <person name="Nouioui I."/>
            <person name="Goodfellow M."/>
        </authorList>
    </citation>
    <scope>NUCLEOTIDE SEQUENCE</scope>
    <source>
        <strain evidence="9">CSCA 57</strain>
    </source>
</reference>
<feature type="transmembrane region" description="Helical" evidence="7">
    <location>
        <begin position="34"/>
        <end position="57"/>
    </location>
</feature>
<feature type="transmembrane region" description="Helical" evidence="7">
    <location>
        <begin position="137"/>
        <end position="158"/>
    </location>
</feature>
<comment type="subcellular location">
    <subcellularLocation>
        <location evidence="1">Cell membrane</location>
        <topology evidence="1">Multi-pass membrane protein</topology>
    </subcellularLocation>
</comment>
<accession>A0A941IMT0</accession>
<dbReference type="Proteomes" id="UP000675781">
    <property type="component" value="Unassembled WGS sequence"/>
</dbReference>
<keyword evidence="10" id="KW-1185">Reference proteome</keyword>
<evidence type="ECO:0000256" key="5">
    <source>
        <dbReference type="ARBA" id="ARBA00022989"/>
    </source>
</evidence>
<gene>
    <name evidence="9" type="ORF">KDL01_08005</name>
</gene>
<dbReference type="PANTHER" id="PTHR30506:SF3">
    <property type="entry name" value="UPF0126 INNER MEMBRANE PROTEIN YADS-RELATED"/>
    <property type="match status" value="1"/>
</dbReference>
<feature type="transmembrane region" description="Helical" evidence="7">
    <location>
        <begin position="105"/>
        <end position="125"/>
    </location>
</feature>
<dbReference type="PANTHER" id="PTHR30506">
    <property type="entry name" value="INNER MEMBRANE PROTEIN"/>
    <property type="match status" value="1"/>
</dbReference>
<comment type="caution">
    <text evidence="9">The sequence shown here is derived from an EMBL/GenBank/DDBJ whole genome shotgun (WGS) entry which is preliminary data.</text>
</comment>
<comment type="similarity">
    <text evidence="2">Belongs to the UPF0126 family.</text>
</comment>
<feature type="domain" description="Glycine transporter" evidence="8">
    <location>
        <begin position="113"/>
        <end position="185"/>
    </location>
</feature>
<protein>
    <submittedName>
        <fullName evidence="9">TRIC cation channel family protein</fullName>
    </submittedName>
</protein>
<feature type="transmembrane region" description="Helical" evidence="7">
    <location>
        <begin position="69"/>
        <end position="85"/>
    </location>
</feature>
<evidence type="ECO:0000313" key="9">
    <source>
        <dbReference type="EMBL" id="MBR7833204.1"/>
    </source>
</evidence>
<dbReference type="EMBL" id="JAGSOG010000024">
    <property type="protein sequence ID" value="MBR7833204.1"/>
    <property type="molecule type" value="Genomic_DNA"/>
</dbReference>
<organism evidence="9 10">
    <name type="scientific">Actinospica durhamensis</name>
    <dbReference type="NCBI Taxonomy" id="1508375"/>
    <lineage>
        <taxon>Bacteria</taxon>
        <taxon>Bacillati</taxon>
        <taxon>Actinomycetota</taxon>
        <taxon>Actinomycetes</taxon>
        <taxon>Catenulisporales</taxon>
        <taxon>Actinospicaceae</taxon>
        <taxon>Actinospica</taxon>
    </lineage>
</organism>
<evidence type="ECO:0000256" key="3">
    <source>
        <dbReference type="ARBA" id="ARBA00022475"/>
    </source>
</evidence>
<feature type="domain" description="Glycine transporter" evidence="8">
    <location>
        <begin position="12"/>
        <end position="85"/>
    </location>
</feature>
<dbReference type="AlphaFoldDB" id="A0A941IMT0"/>
<evidence type="ECO:0000256" key="6">
    <source>
        <dbReference type="ARBA" id="ARBA00023136"/>
    </source>
</evidence>
<dbReference type="Pfam" id="PF03458">
    <property type="entry name" value="Gly_transporter"/>
    <property type="match status" value="2"/>
</dbReference>
<dbReference type="RefSeq" id="WP_212527725.1">
    <property type="nucleotide sequence ID" value="NZ_JAGSOG010000024.1"/>
</dbReference>
<dbReference type="GO" id="GO:0005886">
    <property type="term" value="C:plasma membrane"/>
    <property type="evidence" value="ECO:0007669"/>
    <property type="project" value="UniProtKB-SubCell"/>
</dbReference>
<evidence type="ECO:0000256" key="2">
    <source>
        <dbReference type="ARBA" id="ARBA00008193"/>
    </source>
</evidence>
<keyword evidence="6 7" id="KW-0472">Membrane</keyword>
<evidence type="ECO:0000256" key="7">
    <source>
        <dbReference type="SAM" id="Phobius"/>
    </source>
</evidence>
<proteinExistence type="inferred from homology"/>
<keyword evidence="4 7" id="KW-0812">Transmembrane</keyword>
<name>A0A941IMT0_9ACTN</name>
<evidence type="ECO:0000313" key="10">
    <source>
        <dbReference type="Proteomes" id="UP000675781"/>
    </source>
</evidence>
<evidence type="ECO:0000259" key="8">
    <source>
        <dbReference type="Pfam" id="PF03458"/>
    </source>
</evidence>